<dbReference type="Gene3D" id="3.40.50.150">
    <property type="entry name" value="Vaccinia Virus protein VP39"/>
    <property type="match status" value="1"/>
</dbReference>
<dbReference type="KEGG" id="pprf:DPRO_PA0016"/>
<proteinExistence type="predicted"/>
<keyword evidence="1" id="KW-0614">Plasmid</keyword>
<keyword evidence="1" id="KW-0808">Transferase</keyword>
<dbReference type="Proteomes" id="UP000219215">
    <property type="component" value="Plasmid paDPRO"/>
</dbReference>
<dbReference type="RefSeq" id="WP_157917580.1">
    <property type="nucleotide sequence ID" value="NZ_LT907976.1"/>
</dbReference>
<geneLocation type="plasmid" evidence="2">
    <name>padpro</name>
</geneLocation>
<protein>
    <submittedName>
        <fullName evidence="1">Putative Methyl transferase type 11</fullName>
    </submittedName>
</protein>
<dbReference type="SUPFAM" id="SSF53335">
    <property type="entry name" value="S-adenosyl-L-methionine-dependent methyltransferases"/>
    <property type="match status" value="1"/>
</dbReference>
<evidence type="ECO:0000313" key="2">
    <source>
        <dbReference type="Proteomes" id="UP000219215"/>
    </source>
</evidence>
<organism evidence="1 2">
    <name type="scientific">Pseudodesulfovibrio profundus</name>
    <dbReference type="NCBI Taxonomy" id="57320"/>
    <lineage>
        <taxon>Bacteria</taxon>
        <taxon>Pseudomonadati</taxon>
        <taxon>Thermodesulfobacteriota</taxon>
        <taxon>Desulfovibrionia</taxon>
        <taxon>Desulfovibrionales</taxon>
        <taxon>Desulfovibrionaceae</taxon>
    </lineage>
</organism>
<dbReference type="InterPro" id="IPR029063">
    <property type="entry name" value="SAM-dependent_MTases_sf"/>
</dbReference>
<dbReference type="Pfam" id="PF13489">
    <property type="entry name" value="Methyltransf_23"/>
    <property type="match status" value="1"/>
</dbReference>
<accession>A0A2C8FEJ7</accession>
<dbReference type="CDD" id="cd02440">
    <property type="entry name" value="AdoMet_MTases"/>
    <property type="match status" value="1"/>
</dbReference>
<dbReference type="GO" id="GO:0016740">
    <property type="term" value="F:transferase activity"/>
    <property type="evidence" value="ECO:0007669"/>
    <property type="project" value="UniProtKB-KW"/>
</dbReference>
<dbReference type="EMBL" id="LT907976">
    <property type="protein sequence ID" value="SOB62140.1"/>
    <property type="molecule type" value="Genomic_DNA"/>
</dbReference>
<sequence length="218" mass="25027">MARWLRRIKHALTVNKRADLLRALQAGSTVLDVGCGNDAAFHAKNINPNIVYEGVDVGDYNILHKDAFDVYTIVQSEDFALTLENMDKEYDLVISNHNLEHCLYPYRMIDAMCARIKPGGLLYLAFPNEDSIGFPCRAGSLNFYDDCTHKWLPRGHLVVDRVRDNGLSMIESHIPFRPRTEYWMGWVMEPWSSLTQKTMAGTWAYWGFENVLLAQRPV</sequence>
<dbReference type="AlphaFoldDB" id="A0A2C8FEJ7"/>
<dbReference type="OrthoDB" id="5395564at2"/>
<name>A0A2C8FEJ7_9BACT</name>
<reference evidence="2" key="1">
    <citation type="submission" date="2017-09" db="EMBL/GenBank/DDBJ databases">
        <authorList>
            <person name="Regsiter A."/>
            <person name="William W."/>
        </authorList>
    </citation>
    <scope>NUCLEOTIDE SEQUENCE [LARGE SCALE GENOMIC DNA]</scope>
    <source>
        <strain evidence="2">500-1</strain>
        <plasmid evidence="2">padpro</plasmid>
    </source>
</reference>
<gene>
    <name evidence="1" type="ORF">DPRO_PA0016</name>
</gene>
<keyword evidence="2" id="KW-1185">Reference proteome</keyword>
<evidence type="ECO:0000313" key="1">
    <source>
        <dbReference type="EMBL" id="SOB62140.1"/>
    </source>
</evidence>